<feature type="transmembrane region" description="Helical" evidence="2">
    <location>
        <begin position="6"/>
        <end position="28"/>
    </location>
</feature>
<reference evidence="3 4" key="1">
    <citation type="submission" date="2016-07" db="EMBL/GenBank/DDBJ databases">
        <title>Pervasive Adenine N6-methylation of Active Genes in Fungi.</title>
        <authorList>
            <consortium name="DOE Joint Genome Institute"/>
            <person name="Mondo S.J."/>
            <person name="Dannebaum R.O."/>
            <person name="Kuo R.C."/>
            <person name="Labutti K."/>
            <person name="Haridas S."/>
            <person name="Kuo A."/>
            <person name="Salamov A."/>
            <person name="Ahrendt S.R."/>
            <person name="Lipzen A."/>
            <person name="Sullivan W."/>
            <person name="Andreopoulos W.B."/>
            <person name="Clum A."/>
            <person name="Lindquist E."/>
            <person name="Daum C."/>
            <person name="Ramamoorthy G.K."/>
            <person name="Gryganskyi A."/>
            <person name="Culley D."/>
            <person name="Magnuson J.K."/>
            <person name="James T.Y."/>
            <person name="O'Malley M.A."/>
            <person name="Stajich J.E."/>
            <person name="Spatafora J.W."/>
            <person name="Visel A."/>
            <person name="Grigoriev I.V."/>
        </authorList>
    </citation>
    <scope>NUCLEOTIDE SEQUENCE [LARGE SCALE GENOMIC DNA]</scope>
    <source>
        <strain evidence="3 4">ATCC 12442</strain>
    </source>
</reference>
<feature type="transmembrane region" description="Helical" evidence="2">
    <location>
        <begin position="112"/>
        <end position="135"/>
    </location>
</feature>
<organism evidence="3 4">
    <name type="scientific">Linderina pennispora</name>
    <dbReference type="NCBI Taxonomy" id="61395"/>
    <lineage>
        <taxon>Eukaryota</taxon>
        <taxon>Fungi</taxon>
        <taxon>Fungi incertae sedis</taxon>
        <taxon>Zoopagomycota</taxon>
        <taxon>Kickxellomycotina</taxon>
        <taxon>Kickxellomycetes</taxon>
        <taxon>Kickxellales</taxon>
        <taxon>Kickxellaceae</taxon>
        <taxon>Linderina</taxon>
    </lineage>
</organism>
<dbReference type="GeneID" id="63807680"/>
<dbReference type="OrthoDB" id="5587775at2759"/>
<protein>
    <submittedName>
        <fullName evidence="3">Uncharacterized protein</fullName>
    </submittedName>
</protein>
<keyword evidence="4" id="KW-1185">Reference proteome</keyword>
<dbReference type="Proteomes" id="UP000193922">
    <property type="component" value="Unassembled WGS sequence"/>
</dbReference>
<gene>
    <name evidence="3" type="ORF">DL89DRAFT_315141</name>
</gene>
<comment type="caution">
    <text evidence="3">The sequence shown here is derived from an EMBL/GenBank/DDBJ whole genome shotgun (WGS) entry which is preliminary data.</text>
</comment>
<keyword evidence="2" id="KW-0812">Transmembrane</keyword>
<sequence>MFGMTFFALLSVFTRALLSVHVHMVVVYRVSRAVAYETRFMVSAFFVALALALLPLTRYSYAWITFDPTLGSGHCSYFSLESVPRDYAAHSMPEDEARRAVVSGLLWCWATYFAWVALTVAYCIMVVAVVIWRLWSDRQRTSRLISQHQQMIDTQNEREMPEPHPDELESKESDGAEYMLVFARWGAERRELWALANKVLRRVAQFLPPSSPAIHWRLPGLQQR</sequence>
<dbReference type="AlphaFoldDB" id="A0A1Y1WBB6"/>
<feature type="region of interest" description="Disordered" evidence="1">
    <location>
        <begin position="152"/>
        <end position="171"/>
    </location>
</feature>
<evidence type="ECO:0000256" key="2">
    <source>
        <dbReference type="SAM" id="Phobius"/>
    </source>
</evidence>
<proteinExistence type="predicted"/>
<dbReference type="RefSeq" id="XP_040744311.1">
    <property type="nucleotide sequence ID" value="XM_040891032.1"/>
</dbReference>
<evidence type="ECO:0000256" key="1">
    <source>
        <dbReference type="SAM" id="MobiDB-lite"/>
    </source>
</evidence>
<evidence type="ECO:0000313" key="3">
    <source>
        <dbReference type="EMBL" id="ORX70732.1"/>
    </source>
</evidence>
<accession>A0A1Y1WBB6</accession>
<dbReference type="EMBL" id="MCFD01000005">
    <property type="protein sequence ID" value="ORX70732.1"/>
    <property type="molecule type" value="Genomic_DNA"/>
</dbReference>
<name>A0A1Y1WBB6_9FUNG</name>
<keyword evidence="2" id="KW-0472">Membrane</keyword>
<evidence type="ECO:0000313" key="4">
    <source>
        <dbReference type="Proteomes" id="UP000193922"/>
    </source>
</evidence>
<feature type="transmembrane region" description="Helical" evidence="2">
    <location>
        <begin position="40"/>
        <end position="61"/>
    </location>
</feature>
<feature type="compositionally biased region" description="Basic and acidic residues" evidence="1">
    <location>
        <begin position="155"/>
        <end position="171"/>
    </location>
</feature>
<keyword evidence="2" id="KW-1133">Transmembrane helix</keyword>